<keyword evidence="12" id="KW-0732">Signal</keyword>
<feature type="signal peptide" evidence="12">
    <location>
        <begin position="1"/>
        <end position="20"/>
    </location>
</feature>
<feature type="domain" description="HAMP" evidence="14">
    <location>
        <begin position="105"/>
        <end position="158"/>
    </location>
</feature>
<dbReference type="PANTHER" id="PTHR45436">
    <property type="entry name" value="SENSOR HISTIDINE KINASE YKOH"/>
    <property type="match status" value="1"/>
</dbReference>
<dbReference type="InterPro" id="IPR036097">
    <property type="entry name" value="HisK_dim/P_sf"/>
</dbReference>
<reference evidence="16 17" key="1">
    <citation type="journal article" date="2020" name="Cell Host Microbe">
        <title>Functional and Genomic Variation between Human-Derived Isolates of Lachnospiraceae Reveals Inter- and Intra-Species Diversity.</title>
        <authorList>
            <person name="Sorbara M.T."/>
            <person name="Littmann E.R."/>
            <person name="Fontana E."/>
            <person name="Moody T.U."/>
            <person name="Kohout C.E."/>
            <person name="Gjonbalaj M."/>
            <person name="Eaton V."/>
            <person name="Seok R."/>
            <person name="Leiner I.M."/>
            <person name="Pamer E.G."/>
        </authorList>
    </citation>
    <scope>NUCLEOTIDE SEQUENCE [LARGE SCALE GENOMIC DNA]</scope>
    <source>
        <strain evidence="16 17">MSK.1.17</strain>
    </source>
</reference>
<dbReference type="Pfam" id="PF00512">
    <property type="entry name" value="HisKA"/>
    <property type="match status" value="1"/>
</dbReference>
<sequence length="376" mass="41638">MLKKISLRARLTLLSAMVMASVAVMLTGMFLVGADRIFVRSLQQYFVTQSDEYDIVVSTAVPAETDPGEMTFTIKQAGNRFNLWGVAGLVLMLFLGTGATWLMAGKALKPLGELTDTIEEIGGNNLSRRVEHQDRADEIGQLAGSFNHMMDNVSASFERQQRFSASAAHELKTPLATMLVNLDVLDMEEKASAAQMERVLSIVRTNTERMIRLVDNLFQLTTEKSSEMCEEVPVDEMFAEILEELSAQLNAKHLSVSLSSLSGIKLTGNRTMLYRAMSNLVENAAKYNRENGSIFISASQQQEDVIIKIEDTGIGIPKEECERIFEPFYRVDQSRSRSIGGAGLGLALVKDIVEKHRGTIQVHSRAGQGSEFILYL</sequence>
<evidence type="ECO:0000259" key="13">
    <source>
        <dbReference type="PROSITE" id="PS50109"/>
    </source>
</evidence>
<dbReference type="RefSeq" id="WP_165641438.1">
    <property type="nucleotide sequence ID" value="NZ_JAAITT010000058.1"/>
</dbReference>
<evidence type="ECO:0000256" key="11">
    <source>
        <dbReference type="SAM" id="Phobius"/>
    </source>
</evidence>
<dbReference type="InterPro" id="IPR036890">
    <property type="entry name" value="HATPase_C_sf"/>
</dbReference>
<comment type="caution">
    <text evidence="15">The sequence shown here is derived from an EMBL/GenBank/DDBJ whole genome shotgun (WGS) entry which is preliminary data.</text>
</comment>
<evidence type="ECO:0000256" key="9">
    <source>
        <dbReference type="ARBA" id="ARBA00023012"/>
    </source>
</evidence>
<evidence type="ECO:0000256" key="2">
    <source>
        <dbReference type="ARBA" id="ARBA00004370"/>
    </source>
</evidence>
<dbReference type="InterPro" id="IPR005467">
    <property type="entry name" value="His_kinase_dom"/>
</dbReference>
<evidence type="ECO:0000256" key="4">
    <source>
        <dbReference type="ARBA" id="ARBA00022553"/>
    </source>
</evidence>
<evidence type="ECO:0000313" key="15">
    <source>
        <dbReference type="EMBL" id="MCG4745125.1"/>
    </source>
</evidence>
<feature type="transmembrane region" description="Helical" evidence="11">
    <location>
        <begin position="81"/>
        <end position="104"/>
    </location>
</feature>
<dbReference type="EMBL" id="JAAITT010000058">
    <property type="protein sequence ID" value="NSJ52129.1"/>
    <property type="molecule type" value="Genomic_DNA"/>
</dbReference>
<dbReference type="Pfam" id="PF02518">
    <property type="entry name" value="HATPase_c"/>
    <property type="match status" value="1"/>
</dbReference>
<dbReference type="InterPro" id="IPR003660">
    <property type="entry name" value="HAMP_dom"/>
</dbReference>
<comment type="subcellular location">
    <subcellularLocation>
        <location evidence="2">Membrane</location>
    </subcellularLocation>
</comment>
<keyword evidence="17" id="KW-1185">Reference proteome</keyword>
<evidence type="ECO:0000259" key="14">
    <source>
        <dbReference type="PROSITE" id="PS50885"/>
    </source>
</evidence>
<keyword evidence="10 11" id="KW-0472">Membrane</keyword>
<dbReference type="CDD" id="cd00082">
    <property type="entry name" value="HisKA"/>
    <property type="match status" value="1"/>
</dbReference>
<protein>
    <recommendedName>
        <fullName evidence="3">histidine kinase</fullName>
        <ecNumber evidence="3">2.7.13.3</ecNumber>
    </recommendedName>
</protein>
<name>A0AAW5BX28_9FIRM</name>
<dbReference type="InterPro" id="IPR003661">
    <property type="entry name" value="HisK_dim/P_dom"/>
</dbReference>
<dbReference type="GO" id="GO:0000155">
    <property type="term" value="F:phosphorelay sensor kinase activity"/>
    <property type="evidence" value="ECO:0007669"/>
    <property type="project" value="InterPro"/>
</dbReference>
<accession>A0AAW5BX28</accession>
<dbReference type="SUPFAM" id="SSF158472">
    <property type="entry name" value="HAMP domain-like"/>
    <property type="match status" value="1"/>
</dbReference>
<feature type="transmembrane region" description="Helical" evidence="11">
    <location>
        <begin position="12"/>
        <end position="32"/>
    </location>
</feature>
<evidence type="ECO:0000313" key="17">
    <source>
        <dbReference type="Proteomes" id="UP000669239"/>
    </source>
</evidence>
<keyword evidence="9" id="KW-0902">Two-component regulatory system</keyword>
<dbReference type="InterPro" id="IPR050428">
    <property type="entry name" value="TCS_sensor_his_kinase"/>
</dbReference>
<dbReference type="GO" id="GO:0005886">
    <property type="term" value="C:plasma membrane"/>
    <property type="evidence" value="ECO:0007669"/>
    <property type="project" value="TreeGrafter"/>
</dbReference>
<dbReference type="Pfam" id="PF00672">
    <property type="entry name" value="HAMP"/>
    <property type="match status" value="1"/>
</dbReference>
<keyword evidence="5" id="KW-0808">Transferase</keyword>
<evidence type="ECO:0000256" key="1">
    <source>
        <dbReference type="ARBA" id="ARBA00000085"/>
    </source>
</evidence>
<gene>
    <name evidence="16" type="ORF">G5B36_26090</name>
    <name evidence="15" type="ORF">L0N08_06860</name>
</gene>
<dbReference type="SMART" id="SM00304">
    <property type="entry name" value="HAMP"/>
    <property type="match status" value="1"/>
</dbReference>
<dbReference type="Proteomes" id="UP000669239">
    <property type="component" value="Unassembled WGS sequence"/>
</dbReference>
<dbReference type="EC" id="2.7.13.3" evidence="3"/>
<evidence type="ECO:0000256" key="5">
    <source>
        <dbReference type="ARBA" id="ARBA00022679"/>
    </source>
</evidence>
<dbReference type="Proteomes" id="UP001299608">
    <property type="component" value="Unassembled WGS sequence"/>
</dbReference>
<dbReference type="CDD" id="cd06225">
    <property type="entry name" value="HAMP"/>
    <property type="match status" value="1"/>
</dbReference>
<reference evidence="16" key="2">
    <citation type="submission" date="2020-02" db="EMBL/GenBank/DDBJ databases">
        <authorList>
            <person name="Littmann E."/>
            <person name="Sorbara M."/>
        </authorList>
    </citation>
    <scope>NUCLEOTIDE SEQUENCE</scope>
    <source>
        <strain evidence="16">MSK.1.17</strain>
    </source>
</reference>
<dbReference type="FunFam" id="3.30.565.10:FF:000006">
    <property type="entry name" value="Sensor histidine kinase WalK"/>
    <property type="match status" value="1"/>
</dbReference>
<feature type="chain" id="PRO_5043330366" description="histidine kinase" evidence="12">
    <location>
        <begin position="21"/>
        <end position="376"/>
    </location>
</feature>
<reference evidence="15" key="3">
    <citation type="submission" date="2022-01" db="EMBL/GenBank/DDBJ databases">
        <title>Collection of gut derived symbiotic bacterial strains cultured from healthy donors.</title>
        <authorList>
            <person name="Lin H."/>
            <person name="Kohout C."/>
            <person name="Waligurski E."/>
            <person name="Pamer E.G."/>
        </authorList>
    </citation>
    <scope>NUCLEOTIDE SEQUENCE</scope>
    <source>
        <strain evidence="15">DFI.6.55</strain>
    </source>
</reference>
<evidence type="ECO:0000256" key="10">
    <source>
        <dbReference type="ARBA" id="ARBA00023136"/>
    </source>
</evidence>
<evidence type="ECO:0000256" key="8">
    <source>
        <dbReference type="ARBA" id="ARBA00022989"/>
    </source>
</evidence>
<keyword evidence="4" id="KW-0597">Phosphoprotein</keyword>
<organism evidence="15 18">
    <name type="scientific">Enterocloster aldenensis</name>
    <dbReference type="NCBI Taxonomy" id="358742"/>
    <lineage>
        <taxon>Bacteria</taxon>
        <taxon>Bacillati</taxon>
        <taxon>Bacillota</taxon>
        <taxon>Clostridia</taxon>
        <taxon>Lachnospirales</taxon>
        <taxon>Lachnospiraceae</taxon>
        <taxon>Enterocloster</taxon>
    </lineage>
</organism>
<dbReference type="CDD" id="cd00075">
    <property type="entry name" value="HATPase"/>
    <property type="match status" value="1"/>
</dbReference>
<evidence type="ECO:0000256" key="7">
    <source>
        <dbReference type="ARBA" id="ARBA00022777"/>
    </source>
</evidence>
<dbReference type="PROSITE" id="PS50109">
    <property type="entry name" value="HIS_KIN"/>
    <property type="match status" value="1"/>
</dbReference>
<comment type="catalytic activity">
    <reaction evidence="1">
        <text>ATP + protein L-histidine = ADP + protein N-phospho-L-histidine.</text>
        <dbReference type="EC" id="2.7.13.3"/>
    </reaction>
</comment>
<evidence type="ECO:0000256" key="3">
    <source>
        <dbReference type="ARBA" id="ARBA00012438"/>
    </source>
</evidence>
<dbReference type="PROSITE" id="PS50885">
    <property type="entry name" value="HAMP"/>
    <property type="match status" value="1"/>
</dbReference>
<keyword evidence="8 11" id="KW-1133">Transmembrane helix</keyword>
<proteinExistence type="predicted"/>
<keyword evidence="7 15" id="KW-0418">Kinase</keyword>
<keyword evidence="6 11" id="KW-0812">Transmembrane</keyword>
<evidence type="ECO:0000256" key="12">
    <source>
        <dbReference type="SAM" id="SignalP"/>
    </source>
</evidence>
<evidence type="ECO:0000313" key="18">
    <source>
        <dbReference type="Proteomes" id="UP001299608"/>
    </source>
</evidence>
<evidence type="ECO:0000256" key="6">
    <source>
        <dbReference type="ARBA" id="ARBA00022692"/>
    </source>
</evidence>
<dbReference type="SUPFAM" id="SSF47384">
    <property type="entry name" value="Homodimeric domain of signal transducing histidine kinase"/>
    <property type="match status" value="1"/>
</dbReference>
<dbReference type="InterPro" id="IPR003594">
    <property type="entry name" value="HATPase_dom"/>
</dbReference>
<dbReference type="AlphaFoldDB" id="A0AAW5BX28"/>
<dbReference type="SMART" id="SM00388">
    <property type="entry name" value="HisKA"/>
    <property type="match status" value="1"/>
</dbReference>
<dbReference type="PANTHER" id="PTHR45436:SF5">
    <property type="entry name" value="SENSOR HISTIDINE KINASE TRCS"/>
    <property type="match status" value="1"/>
</dbReference>
<dbReference type="InterPro" id="IPR004358">
    <property type="entry name" value="Sig_transdc_His_kin-like_C"/>
</dbReference>
<dbReference type="Gene3D" id="1.10.287.130">
    <property type="match status" value="1"/>
</dbReference>
<dbReference type="Gene3D" id="3.30.565.10">
    <property type="entry name" value="Histidine kinase-like ATPase, C-terminal domain"/>
    <property type="match status" value="1"/>
</dbReference>
<dbReference type="Gene3D" id="6.10.340.10">
    <property type="match status" value="1"/>
</dbReference>
<dbReference type="EMBL" id="JAKNGE010000007">
    <property type="protein sequence ID" value="MCG4745125.1"/>
    <property type="molecule type" value="Genomic_DNA"/>
</dbReference>
<dbReference type="PRINTS" id="PR00344">
    <property type="entry name" value="BCTRLSENSOR"/>
</dbReference>
<dbReference type="SUPFAM" id="SSF55874">
    <property type="entry name" value="ATPase domain of HSP90 chaperone/DNA topoisomerase II/histidine kinase"/>
    <property type="match status" value="1"/>
</dbReference>
<dbReference type="SMART" id="SM00387">
    <property type="entry name" value="HATPase_c"/>
    <property type="match status" value="1"/>
</dbReference>
<evidence type="ECO:0000313" key="16">
    <source>
        <dbReference type="EMBL" id="NSJ52129.1"/>
    </source>
</evidence>
<feature type="domain" description="Histidine kinase" evidence="13">
    <location>
        <begin position="166"/>
        <end position="376"/>
    </location>
</feature>